<dbReference type="AlphaFoldDB" id="A0A931CPQ9"/>
<dbReference type="Proteomes" id="UP000655366">
    <property type="component" value="Unassembled WGS sequence"/>
</dbReference>
<name>A0A931CPQ9_9MICC</name>
<dbReference type="Pfam" id="PF13376">
    <property type="entry name" value="OmdA"/>
    <property type="match status" value="1"/>
</dbReference>
<protein>
    <submittedName>
        <fullName evidence="1">YdeI/OmpD-associated family protein</fullName>
    </submittedName>
</protein>
<dbReference type="EMBL" id="JADNYM010000014">
    <property type="protein sequence ID" value="MBG0740135.1"/>
    <property type="molecule type" value="Genomic_DNA"/>
</dbReference>
<sequence>MGAELAELLVPDEHTWRGWLAENHGSSPGVRLVLHKKGGSVTALTYSAGLDGALCFGWIDGVIGRRDEGSYLTRFTPRRSGSAWSKNNVDNVARLREAGLMQPAGEAAVSAAQADGRWERAYAGQRTAVVPDDLAAAVAADRQAQAMFDVLTSTNRYALIYRVGAAKNAAAREAKIAGFVRALAAGETPYPQKRMPK</sequence>
<comment type="caution">
    <text evidence="1">The sequence shown here is derived from an EMBL/GenBank/DDBJ whole genome shotgun (WGS) entry which is preliminary data.</text>
</comment>
<gene>
    <name evidence="1" type="ORF">IV500_12165</name>
</gene>
<keyword evidence="2" id="KW-1185">Reference proteome</keyword>
<evidence type="ECO:0000313" key="1">
    <source>
        <dbReference type="EMBL" id="MBG0740135.1"/>
    </source>
</evidence>
<accession>A0A931CPQ9</accession>
<reference evidence="1 2" key="1">
    <citation type="submission" date="2020-11" db="EMBL/GenBank/DDBJ databases">
        <title>Arthrobacter antarcticus sp. nov., isolated from Antarctic Soil.</title>
        <authorList>
            <person name="Li J."/>
        </authorList>
    </citation>
    <scope>NUCLEOTIDE SEQUENCE [LARGE SCALE GENOMIC DNA]</scope>
    <source>
        <strain evidence="1 2">Z1-20</strain>
    </source>
</reference>
<dbReference type="RefSeq" id="WP_196397076.1">
    <property type="nucleotide sequence ID" value="NZ_JADNYM010000014.1"/>
</dbReference>
<proteinExistence type="predicted"/>
<organism evidence="1 2">
    <name type="scientific">Arthrobacter terrae</name>
    <dbReference type="NCBI Taxonomy" id="2935737"/>
    <lineage>
        <taxon>Bacteria</taxon>
        <taxon>Bacillati</taxon>
        <taxon>Actinomycetota</taxon>
        <taxon>Actinomycetes</taxon>
        <taxon>Micrococcales</taxon>
        <taxon>Micrococcaceae</taxon>
        <taxon>Arthrobacter</taxon>
    </lineage>
</organism>
<evidence type="ECO:0000313" key="2">
    <source>
        <dbReference type="Proteomes" id="UP000655366"/>
    </source>
</evidence>